<evidence type="ECO:0000313" key="3">
    <source>
        <dbReference type="Proteomes" id="UP000887572"/>
    </source>
</evidence>
<evidence type="ECO:0000256" key="1">
    <source>
        <dbReference type="SAM" id="MobiDB-lite"/>
    </source>
</evidence>
<keyword evidence="2" id="KW-1133">Transmembrane helix</keyword>
<feature type="transmembrane region" description="Helical" evidence="2">
    <location>
        <begin position="545"/>
        <end position="570"/>
    </location>
</feature>
<feature type="region of interest" description="Disordered" evidence="1">
    <location>
        <begin position="377"/>
        <end position="407"/>
    </location>
</feature>
<accession>A0A914HIB7</accession>
<feature type="transmembrane region" description="Helical" evidence="2">
    <location>
        <begin position="271"/>
        <end position="287"/>
    </location>
</feature>
<evidence type="ECO:0000256" key="2">
    <source>
        <dbReference type="SAM" id="Phobius"/>
    </source>
</evidence>
<sequence length="581" mass="66227">MQLLRRNSSCCACRRSRNALRLFFRAVILIVSIIASGVHHRPAFGLTSEERSELARKFKYYHRTVRPSLELNMLDTLNGTFFRLVTELELQDTFQAPESEAHRLSVNFAIFVHYRDDRLLLRDLPGSMAIPDEFQPWTPRIQPLPMELAYGLLVQKSSTFEPKTGHLTAIFRFYGTIRCEFDAWKVPFERYKCLFWLETDPEERLALRTLRDLRPNWQMRRVKIGIDHWPFLTLSFTFQSHRWHHILVSAYVPSFLLFSCALVAQWRRRKIQVIVTMGALLAILILFHQHSQIVLPLKSSTTLLDLWLGVVFVHLVCLLSADLLLPARRTVVFKKADSTCRRGLYSSSYSSPPIQNGRTLTSSQPLYSTPHYVSSTHLQPLSHGTAHPTPRLSRHITPSPGQLIRTLSVPPPLRRLAAQVTRAELPPPARSEPLQRRQTTTALSRAAGSGEQRAQRIATLLAEMESIRRETEDIGPPLRHADSVVAVEELMAAASSEAVLLQTFAHSPPAKPPKTATATALNTWSMKRFPSTISRTEGIPRRKRFVLGFVAFSFGFFMTSYATFVALLTLDLIDIKSYFDF</sequence>
<proteinExistence type="predicted"/>
<keyword evidence="2" id="KW-0472">Membrane</keyword>
<reference evidence="4" key="1">
    <citation type="submission" date="2022-11" db="UniProtKB">
        <authorList>
            <consortium name="WormBaseParasite"/>
        </authorList>
    </citation>
    <scope>IDENTIFICATION</scope>
</reference>
<dbReference type="Proteomes" id="UP000887572">
    <property type="component" value="Unplaced"/>
</dbReference>
<organism evidence="3 4">
    <name type="scientific">Globodera rostochiensis</name>
    <name type="common">Golden nematode worm</name>
    <name type="synonym">Heterodera rostochiensis</name>
    <dbReference type="NCBI Taxonomy" id="31243"/>
    <lineage>
        <taxon>Eukaryota</taxon>
        <taxon>Metazoa</taxon>
        <taxon>Ecdysozoa</taxon>
        <taxon>Nematoda</taxon>
        <taxon>Chromadorea</taxon>
        <taxon>Rhabditida</taxon>
        <taxon>Tylenchina</taxon>
        <taxon>Tylenchomorpha</taxon>
        <taxon>Tylenchoidea</taxon>
        <taxon>Heteroderidae</taxon>
        <taxon>Heteroderinae</taxon>
        <taxon>Globodera</taxon>
    </lineage>
</organism>
<name>A0A914HIB7_GLORO</name>
<evidence type="ECO:0000313" key="4">
    <source>
        <dbReference type="WBParaSite" id="Gr19_v10_g16890.t1"/>
    </source>
</evidence>
<feature type="transmembrane region" description="Helical" evidence="2">
    <location>
        <begin position="307"/>
        <end position="325"/>
    </location>
</feature>
<protein>
    <submittedName>
        <fullName evidence="4">Uncharacterized protein</fullName>
    </submittedName>
</protein>
<feature type="transmembrane region" description="Helical" evidence="2">
    <location>
        <begin position="20"/>
        <end position="38"/>
    </location>
</feature>
<feature type="region of interest" description="Disordered" evidence="1">
    <location>
        <begin position="427"/>
        <end position="451"/>
    </location>
</feature>
<feature type="transmembrane region" description="Helical" evidence="2">
    <location>
        <begin position="243"/>
        <end position="264"/>
    </location>
</feature>
<keyword evidence="3" id="KW-1185">Reference proteome</keyword>
<dbReference type="WBParaSite" id="Gr19_v10_g16890.t1">
    <property type="protein sequence ID" value="Gr19_v10_g16890.t1"/>
    <property type="gene ID" value="Gr19_v10_g16890"/>
</dbReference>
<keyword evidence="2" id="KW-0812">Transmembrane</keyword>
<dbReference type="AlphaFoldDB" id="A0A914HIB7"/>